<evidence type="ECO:0000256" key="5">
    <source>
        <dbReference type="ARBA" id="ARBA00051911"/>
    </source>
</evidence>
<dbReference type="FunFam" id="3.40.50.11610:FF:000002">
    <property type="entry name" value="2-oxoglutarate dehydrogenase E1 component"/>
    <property type="match status" value="1"/>
</dbReference>
<dbReference type="Pfam" id="PF16078">
    <property type="entry name" value="2-oxogl_dehyd_N"/>
    <property type="match status" value="1"/>
</dbReference>
<dbReference type="NCBIfam" id="NF006914">
    <property type="entry name" value="PRK09404.1"/>
    <property type="match status" value="1"/>
</dbReference>
<dbReference type="RefSeq" id="WP_220201908.1">
    <property type="nucleotide sequence ID" value="NZ_BNJK01000001.1"/>
</dbReference>
<dbReference type="AlphaFoldDB" id="A0A8J3IGU7"/>
<keyword evidence="3" id="KW-0560">Oxidoreductase</keyword>
<dbReference type="Gene3D" id="3.40.50.970">
    <property type="match status" value="1"/>
</dbReference>
<dbReference type="CDD" id="cd02016">
    <property type="entry name" value="TPP_E1_OGDC_like"/>
    <property type="match status" value="1"/>
</dbReference>
<reference evidence="7" key="1">
    <citation type="submission" date="2020-10" db="EMBL/GenBank/DDBJ databases">
        <title>Taxonomic study of unclassified bacteria belonging to the class Ktedonobacteria.</title>
        <authorList>
            <person name="Yabe S."/>
            <person name="Wang C.M."/>
            <person name="Zheng Y."/>
            <person name="Sakai Y."/>
            <person name="Cavaletti L."/>
            <person name="Monciardini P."/>
            <person name="Donadio S."/>
        </authorList>
    </citation>
    <scope>NUCLEOTIDE SEQUENCE</scope>
    <source>
        <strain evidence="7">ID150040</strain>
    </source>
</reference>
<evidence type="ECO:0000259" key="6">
    <source>
        <dbReference type="SMART" id="SM00861"/>
    </source>
</evidence>
<dbReference type="GO" id="GO:0005829">
    <property type="term" value="C:cytosol"/>
    <property type="evidence" value="ECO:0007669"/>
    <property type="project" value="TreeGrafter"/>
</dbReference>
<protein>
    <recommendedName>
        <fullName evidence="2">oxoglutarate dehydrogenase (succinyl-transferring)</fullName>
        <ecNumber evidence="2">1.2.4.2</ecNumber>
    </recommendedName>
</protein>
<sequence length="938" mass="104383">MYNLETFYGPNAGYVLELYERYKQNPAFVDEDTRNFFASWSPDGVAATRAEEAAPLQDQEISHIVAASALAHAIRERGHLGAHLDPLGSEALGDPALLLETYGLRDEDLAQLPPTVIGGHAAEGVSNALEAINALRAMYSGTISYEFDQVKSPDERGWLRDAVGWHLYHQTPSPNEARRLLKRLTQVEVFERYLHQTFPGQKRFSIEGTDVLVPMLDEIISGAIDSETREVMIGMAHRGRLNVMAHVLEKPYGAILSEFAHVKREEGVPLSDSFGYGWTGDVKYHLGAENLLGEGASSVDLKVVLAPNPSHLEFVNPVVEGMTRASQEIRSVAGFPLQDVDHTLPILIHGDAAFPGEGVVAETLNLWHLHGYWVGGTIHIIANNQLGFTTEPIDSRSTLFASDLGKAFGIPIIHVNADDPFACLTAVRLAHAYRDEFHKDILVDLVGYRRWGHNEGDEPAFTQPEMYEVVRQHPTVRELFARRLEQDGVVTQGEADEMVKEAMARLEEAKSEADRGVYQVEVEAVNDEEGALSTDEQVPSVSVERLTALNEELLSWPKHFALHPKLARTLQRRANTLGPEGGIDWGQAEALAFASILTDGTPIRLTGQDSQRGTFSHRHAVLHSQDTNQIYIPLQHLADVHASFSIYNSPLTETAALGFEYGYSVQAPESLVLWEAQYGDFANVGQVVIDQFIASGQAKWRQPSSLVMLLPHGYEGQGPDHSSARLERYLQLAAEDNWRVANCSTAAQYFHLLRLQAFYLNRYARPLVIMTPKSLLRHPLATSRLQDLAEGSFLPVIDDARAGEHTQDIRRIILCTGKMAIDLLAHESRTQSGDTAIVRVELLYPFPQEELKRVLQRYPGVREIVWAQEEPRNMGAWSYMAPHLTDLVGRDITISVVSRPERSSPAAGFWDLHAAEQERILAEAMRLPLRQPGGEHVH</sequence>
<dbReference type="InterPro" id="IPR029061">
    <property type="entry name" value="THDP-binding"/>
</dbReference>
<evidence type="ECO:0000256" key="4">
    <source>
        <dbReference type="ARBA" id="ARBA00023052"/>
    </source>
</evidence>
<dbReference type="PANTHER" id="PTHR23152:SF4">
    <property type="entry name" value="2-OXOADIPATE DEHYDROGENASE COMPLEX COMPONENT E1"/>
    <property type="match status" value="1"/>
</dbReference>
<organism evidence="7 8">
    <name type="scientific">Reticulibacter mediterranei</name>
    <dbReference type="NCBI Taxonomy" id="2778369"/>
    <lineage>
        <taxon>Bacteria</taxon>
        <taxon>Bacillati</taxon>
        <taxon>Chloroflexota</taxon>
        <taxon>Ktedonobacteria</taxon>
        <taxon>Ktedonobacterales</taxon>
        <taxon>Reticulibacteraceae</taxon>
        <taxon>Reticulibacter</taxon>
    </lineage>
</organism>
<dbReference type="InterPro" id="IPR005475">
    <property type="entry name" value="Transketolase-like_Pyr-bd"/>
</dbReference>
<dbReference type="Pfam" id="PF16870">
    <property type="entry name" value="OxoGdeHyase_C"/>
    <property type="match status" value="1"/>
</dbReference>
<dbReference type="GO" id="GO:0045252">
    <property type="term" value="C:oxoglutarate dehydrogenase complex"/>
    <property type="evidence" value="ECO:0007669"/>
    <property type="project" value="TreeGrafter"/>
</dbReference>
<name>A0A8J3IGU7_9CHLR</name>
<dbReference type="InterPro" id="IPR042179">
    <property type="entry name" value="KGD_C_sf"/>
</dbReference>
<dbReference type="InterPro" id="IPR001017">
    <property type="entry name" value="DH_E1"/>
</dbReference>
<dbReference type="SMART" id="SM00861">
    <property type="entry name" value="Transket_pyr"/>
    <property type="match status" value="1"/>
</dbReference>
<dbReference type="PANTHER" id="PTHR23152">
    <property type="entry name" value="2-OXOGLUTARATE DEHYDROGENASE"/>
    <property type="match status" value="1"/>
</dbReference>
<dbReference type="InterPro" id="IPR011603">
    <property type="entry name" value="2oxoglutarate_DH_E1"/>
</dbReference>
<evidence type="ECO:0000313" key="8">
    <source>
        <dbReference type="Proteomes" id="UP000597444"/>
    </source>
</evidence>
<keyword evidence="4" id="KW-0786">Thiamine pyrophosphate</keyword>
<dbReference type="Gene3D" id="3.40.50.12470">
    <property type="match status" value="1"/>
</dbReference>
<dbReference type="GO" id="GO:0004591">
    <property type="term" value="F:oxoglutarate dehydrogenase (succinyl-transferring) activity"/>
    <property type="evidence" value="ECO:0007669"/>
    <property type="project" value="UniProtKB-EC"/>
</dbReference>
<comment type="cofactor">
    <cofactor evidence="1">
        <name>thiamine diphosphate</name>
        <dbReference type="ChEBI" id="CHEBI:58937"/>
    </cofactor>
</comment>
<dbReference type="GO" id="GO:0030976">
    <property type="term" value="F:thiamine pyrophosphate binding"/>
    <property type="evidence" value="ECO:0007669"/>
    <property type="project" value="InterPro"/>
</dbReference>
<dbReference type="InterPro" id="IPR032106">
    <property type="entry name" value="2-oxogl_dehyd_N"/>
</dbReference>
<proteinExistence type="predicted"/>
<dbReference type="PIRSF" id="PIRSF000157">
    <property type="entry name" value="Oxoglu_dh_E1"/>
    <property type="match status" value="1"/>
</dbReference>
<gene>
    <name evidence="7" type="ORF">KSF_010270</name>
</gene>
<dbReference type="FunFam" id="3.40.50.970:FF:000036">
    <property type="entry name" value="2-oxoglutarate dehydrogenase E1 component"/>
    <property type="match status" value="1"/>
</dbReference>
<dbReference type="SUPFAM" id="SSF52518">
    <property type="entry name" value="Thiamin diphosphate-binding fold (THDP-binding)"/>
    <property type="match status" value="2"/>
</dbReference>
<dbReference type="Gene3D" id="3.40.50.11610">
    <property type="entry name" value="Multifunctional 2-oxoglutarate metabolism enzyme, C-terminal domain"/>
    <property type="match status" value="1"/>
</dbReference>
<dbReference type="GO" id="GO:0006099">
    <property type="term" value="P:tricarboxylic acid cycle"/>
    <property type="evidence" value="ECO:0007669"/>
    <property type="project" value="TreeGrafter"/>
</dbReference>
<evidence type="ECO:0000256" key="1">
    <source>
        <dbReference type="ARBA" id="ARBA00001964"/>
    </source>
</evidence>
<dbReference type="Pfam" id="PF00676">
    <property type="entry name" value="E1_dh"/>
    <property type="match status" value="1"/>
</dbReference>
<dbReference type="EC" id="1.2.4.2" evidence="2"/>
<dbReference type="NCBIfam" id="NF008907">
    <property type="entry name" value="PRK12270.1"/>
    <property type="match status" value="1"/>
</dbReference>
<dbReference type="InterPro" id="IPR031717">
    <property type="entry name" value="ODO-1/KGD_C"/>
</dbReference>
<dbReference type="Pfam" id="PF02779">
    <property type="entry name" value="Transket_pyr"/>
    <property type="match status" value="1"/>
</dbReference>
<feature type="domain" description="Transketolase-like pyrimidine-binding" evidence="6">
    <location>
        <begin position="583"/>
        <end position="778"/>
    </location>
</feature>
<evidence type="ECO:0000313" key="7">
    <source>
        <dbReference type="EMBL" id="GHO90979.1"/>
    </source>
</evidence>
<dbReference type="Proteomes" id="UP000597444">
    <property type="component" value="Unassembled WGS sequence"/>
</dbReference>
<comment type="catalytic activity">
    <reaction evidence="5">
        <text>N(6)-[(R)-lipoyl]-L-lysyl-[protein] + 2-oxoglutarate + H(+) = N(6)-[(R)-S(8)-succinyldihydrolipoyl]-L-lysyl-[protein] + CO2</text>
        <dbReference type="Rhea" id="RHEA:12188"/>
        <dbReference type="Rhea" id="RHEA-COMP:10474"/>
        <dbReference type="Rhea" id="RHEA-COMP:20092"/>
        <dbReference type="ChEBI" id="CHEBI:15378"/>
        <dbReference type="ChEBI" id="CHEBI:16526"/>
        <dbReference type="ChEBI" id="CHEBI:16810"/>
        <dbReference type="ChEBI" id="CHEBI:83099"/>
        <dbReference type="ChEBI" id="CHEBI:83120"/>
        <dbReference type="EC" id="1.2.4.2"/>
    </reaction>
</comment>
<evidence type="ECO:0000256" key="2">
    <source>
        <dbReference type="ARBA" id="ARBA00012280"/>
    </source>
</evidence>
<dbReference type="NCBIfam" id="TIGR00239">
    <property type="entry name" value="2oxo_dh_E1"/>
    <property type="match status" value="1"/>
</dbReference>
<dbReference type="EMBL" id="BNJK01000001">
    <property type="protein sequence ID" value="GHO90979.1"/>
    <property type="molecule type" value="Genomic_DNA"/>
</dbReference>
<evidence type="ECO:0000256" key="3">
    <source>
        <dbReference type="ARBA" id="ARBA00023002"/>
    </source>
</evidence>
<keyword evidence="8" id="KW-1185">Reference proteome</keyword>
<accession>A0A8J3IGU7</accession>
<dbReference type="Gene3D" id="1.10.287.1150">
    <property type="entry name" value="TPP helical domain"/>
    <property type="match status" value="1"/>
</dbReference>
<comment type="caution">
    <text evidence="7">The sequence shown here is derived from an EMBL/GenBank/DDBJ whole genome shotgun (WGS) entry which is preliminary data.</text>
</comment>